<dbReference type="RefSeq" id="WP_046699327.1">
    <property type="nucleotide sequence ID" value="NZ_CP011376.1"/>
</dbReference>
<organism evidence="1 2">
    <name type="scientific">Moraxella bovoculi</name>
    <dbReference type="NCBI Taxonomy" id="386891"/>
    <lineage>
        <taxon>Bacteria</taxon>
        <taxon>Pseudomonadati</taxon>
        <taxon>Pseudomonadota</taxon>
        <taxon>Gammaproteobacteria</taxon>
        <taxon>Moraxellales</taxon>
        <taxon>Moraxellaceae</taxon>
        <taxon>Moraxella</taxon>
    </lineage>
</organism>
<evidence type="ECO:0000313" key="1">
    <source>
        <dbReference type="EMBL" id="AKG08075.1"/>
    </source>
</evidence>
<evidence type="ECO:0000313" key="2">
    <source>
        <dbReference type="Proteomes" id="UP000077465"/>
    </source>
</evidence>
<name>A0AAC8T875_9GAMM</name>
<dbReference type="Proteomes" id="UP000077465">
    <property type="component" value="Chromosome"/>
</dbReference>
<protein>
    <submittedName>
        <fullName evidence="1">Uncharacterized protein</fullName>
    </submittedName>
</protein>
<proteinExistence type="predicted"/>
<reference evidence="1 2" key="1">
    <citation type="submission" date="2015-05" db="EMBL/GenBank/DDBJ databases">
        <authorList>
            <person name="Dickey A."/>
            <person name="Clawson M."/>
            <person name="Bono J."/>
            <person name="Loy J.D."/>
        </authorList>
    </citation>
    <scope>NUCLEOTIDE SEQUENCE [LARGE SCALE GENOMIC DNA]</scope>
    <source>
        <strain evidence="1 2">22581</strain>
    </source>
</reference>
<dbReference type="AlphaFoldDB" id="A0AAC8T875"/>
<sequence>MWFGAKVSDNTRYSTAAMIEWADYFARHNADIDELRQAFRLCQNLDFPPNNAADYLRLVRKNRHIDSHQAMHTAITIASQIQAGNAVRWDNAAIYETALRIGFYTLCNESSYLLTPRWDKAYKAVCDEMDAGATFALPTLPALEHKSIPAPKDIADKALSSIRQKLGLAKC</sequence>
<gene>
    <name evidence="1" type="ORF">AAX06_07850</name>
</gene>
<accession>A0AAC8T875</accession>
<dbReference type="EMBL" id="CP011376">
    <property type="protein sequence ID" value="AKG08075.1"/>
    <property type="molecule type" value="Genomic_DNA"/>
</dbReference>